<dbReference type="Pfam" id="PF08281">
    <property type="entry name" value="Sigma70_r4_2"/>
    <property type="match status" value="1"/>
</dbReference>
<comment type="caution">
    <text evidence="2">The sequence shown here is derived from an EMBL/GenBank/DDBJ whole genome shotgun (WGS) entry which is preliminary data.</text>
</comment>
<keyword evidence="2" id="KW-0238">DNA-binding</keyword>
<dbReference type="Proteomes" id="UP001172911">
    <property type="component" value="Unassembled WGS sequence"/>
</dbReference>
<dbReference type="InterPro" id="IPR013249">
    <property type="entry name" value="RNA_pol_sigma70_r4_t2"/>
</dbReference>
<dbReference type="RefSeq" id="WP_304542674.1">
    <property type="nucleotide sequence ID" value="NZ_JARPTC010000014.1"/>
</dbReference>
<sequence length="153" mass="17975">MKELIREYKKSLKSLKKVKTDMLYLNSMISDTQWAIEYMEKGHMPGAKWSVARWSREKREIPVDPLEMSRYVKNRLPQGCAPQWMVELLESLMLSLSVREREAYELVRGQYFSFEQAGRLMGCKKGSVQNLVSRAERKIALVVRKQTISERDL</sequence>
<dbReference type="GO" id="GO:0006352">
    <property type="term" value="P:DNA-templated transcription initiation"/>
    <property type="evidence" value="ECO:0007669"/>
    <property type="project" value="InterPro"/>
</dbReference>
<dbReference type="EMBL" id="JARPTC010000014">
    <property type="protein sequence ID" value="MDO7787528.1"/>
    <property type="molecule type" value="Genomic_DNA"/>
</dbReference>
<dbReference type="GO" id="GO:0016987">
    <property type="term" value="F:sigma factor activity"/>
    <property type="evidence" value="ECO:0007669"/>
    <property type="project" value="InterPro"/>
</dbReference>
<name>A0AAW7ZE21_9FIRM</name>
<protein>
    <submittedName>
        <fullName evidence="2">Sigma factor-like helix-turn-helix DNA-binding protein</fullName>
    </submittedName>
</protein>
<feature type="domain" description="RNA polymerase sigma factor 70 region 4 type 2" evidence="1">
    <location>
        <begin position="88"/>
        <end position="139"/>
    </location>
</feature>
<reference evidence="2" key="2">
    <citation type="submission" date="2023-03" db="EMBL/GenBank/DDBJ databases">
        <authorList>
            <person name="Zhang Z."/>
        </authorList>
    </citation>
    <scope>NUCLEOTIDE SEQUENCE</scope>
    <source>
        <strain evidence="2">DSA</strain>
    </source>
</reference>
<keyword evidence="3" id="KW-1185">Reference proteome</keyword>
<dbReference type="InterPro" id="IPR013324">
    <property type="entry name" value="RNA_pol_sigma_r3/r4-like"/>
</dbReference>
<dbReference type="Gene3D" id="1.10.10.10">
    <property type="entry name" value="Winged helix-like DNA-binding domain superfamily/Winged helix DNA-binding domain"/>
    <property type="match status" value="1"/>
</dbReference>
<dbReference type="AlphaFoldDB" id="A0AAW7ZE21"/>
<organism evidence="2 3">
    <name type="scientific">Desulforamulus aquiferis</name>
    <dbReference type="NCBI Taxonomy" id="1397668"/>
    <lineage>
        <taxon>Bacteria</taxon>
        <taxon>Bacillati</taxon>
        <taxon>Bacillota</taxon>
        <taxon>Clostridia</taxon>
        <taxon>Eubacteriales</taxon>
        <taxon>Peptococcaceae</taxon>
        <taxon>Desulforamulus</taxon>
    </lineage>
</organism>
<reference evidence="2" key="1">
    <citation type="journal article" date="2023" name="J. Hazard. Mater.">
        <title>Anaerobic biodegradation of pyrene and benzo[a]pyrene by a new sulfate-reducing Desulforamulus aquiferis strain DSA.</title>
        <authorList>
            <person name="Zhang Z."/>
            <person name="Sun J."/>
            <person name="Gong X."/>
            <person name="Wang C."/>
            <person name="Wang H."/>
        </authorList>
    </citation>
    <scope>NUCLEOTIDE SEQUENCE</scope>
    <source>
        <strain evidence="2">DSA</strain>
    </source>
</reference>
<evidence type="ECO:0000313" key="2">
    <source>
        <dbReference type="EMBL" id="MDO7787528.1"/>
    </source>
</evidence>
<proteinExistence type="predicted"/>
<dbReference type="SUPFAM" id="SSF88659">
    <property type="entry name" value="Sigma3 and sigma4 domains of RNA polymerase sigma factors"/>
    <property type="match status" value="1"/>
</dbReference>
<dbReference type="GO" id="GO:0003677">
    <property type="term" value="F:DNA binding"/>
    <property type="evidence" value="ECO:0007669"/>
    <property type="project" value="UniProtKB-KW"/>
</dbReference>
<gene>
    <name evidence="2" type="ORF">P6N53_09880</name>
</gene>
<evidence type="ECO:0000259" key="1">
    <source>
        <dbReference type="Pfam" id="PF08281"/>
    </source>
</evidence>
<accession>A0AAW7ZE21</accession>
<dbReference type="InterPro" id="IPR036388">
    <property type="entry name" value="WH-like_DNA-bd_sf"/>
</dbReference>
<evidence type="ECO:0000313" key="3">
    <source>
        <dbReference type="Proteomes" id="UP001172911"/>
    </source>
</evidence>